<keyword evidence="14" id="KW-1185">Reference proteome</keyword>
<evidence type="ECO:0000256" key="1">
    <source>
        <dbReference type="ARBA" id="ARBA00004370"/>
    </source>
</evidence>
<dbReference type="PANTHER" id="PTHR24282:SF94">
    <property type="entry name" value="CYTOCHROME P450 72C1"/>
    <property type="match status" value="1"/>
</dbReference>
<keyword evidence="5" id="KW-0479">Metal-binding</keyword>
<evidence type="ECO:0000256" key="6">
    <source>
        <dbReference type="ARBA" id="ARBA00022989"/>
    </source>
</evidence>
<keyword evidence="8" id="KW-0408">Iron</keyword>
<evidence type="ECO:0000313" key="14">
    <source>
        <dbReference type="Proteomes" id="UP001237642"/>
    </source>
</evidence>
<evidence type="ECO:0000313" key="13">
    <source>
        <dbReference type="EMBL" id="KAK1397744.1"/>
    </source>
</evidence>
<dbReference type="GO" id="GO:0005506">
    <property type="term" value="F:iron ion binding"/>
    <property type="evidence" value="ECO:0007669"/>
    <property type="project" value="InterPro"/>
</dbReference>
<evidence type="ECO:0000256" key="5">
    <source>
        <dbReference type="ARBA" id="ARBA00022723"/>
    </source>
</evidence>
<dbReference type="InterPro" id="IPR016142">
    <property type="entry name" value="Citrate_synth-like_lrg_a-sub"/>
</dbReference>
<protein>
    <submittedName>
        <fullName evidence="13">Uncharacterized protein</fullName>
    </submittedName>
</protein>
<dbReference type="PANTHER" id="PTHR24282">
    <property type="entry name" value="CYTOCHROME P450 FAMILY MEMBER"/>
    <property type="match status" value="1"/>
</dbReference>
<proteinExistence type="inferred from homology"/>
<dbReference type="Pfam" id="PF00067">
    <property type="entry name" value="p450"/>
    <property type="match status" value="1"/>
</dbReference>
<keyword evidence="3" id="KW-0349">Heme</keyword>
<comment type="subcellular location">
    <subcellularLocation>
        <location evidence="1">Membrane</location>
    </subcellularLocation>
</comment>
<evidence type="ECO:0000256" key="11">
    <source>
        <dbReference type="SAM" id="Coils"/>
    </source>
</evidence>
<dbReference type="AlphaFoldDB" id="A0AAD8N5P8"/>
<dbReference type="GO" id="GO:0016020">
    <property type="term" value="C:membrane"/>
    <property type="evidence" value="ECO:0007669"/>
    <property type="project" value="UniProtKB-SubCell"/>
</dbReference>
<dbReference type="EMBL" id="JAUIZM010000002">
    <property type="protein sequence ID" value="KAK1397744.1"/>
    <property type="molecule type" value="Genomic_DNA"/>
</dbReference>
<accession>A0AAD8N5P8</accession>
<evidence type="ECO:0000256" key="2">
    <source>
        <dbReference type="ARBA" id="ARBA00010617"/>
    </source>
</evidence>
<gene>
    <name evidence="13" type="ORF">POM88_007607</name>
</gene>
<keyword evidence="7" id="KW-0560">Oxidoreductase</keyword>
<name>A0AAD8N5P8_9APIA</name>
<dbReference type="InterPro" id="IPR050665">
    <property type="entry name" value="Cytochrome_P450_Monooxygen"/>
</dbReference>
<sequence length="327" mass="36495">MLWGGSSSFFIVQLGLKDLEKRKDEIVGLVDGKKKAEELATYWEDKYKQVEAKVMKLENDMVMIFASYPVLEKSVEKIVSRVDPFTHNLVQKYGKISMFWLGKTPRLNIMDPELVKEVLSNKLGHFQKPSLNPLILILTNGLTTLEGETWATHRRIISPAFHLEKLKVKPAVKKPVKKVDTSGSDDSSSDEETVVPAKIAKPAPKAKAASSSSEESDSEDDQIQKLEMSKLEKFVDLRSQLKELIPEQQERIKKLKAEHGKVQLGNITVDMVLGGMRGMTGLLWETSLLDAEEGVTPDIATSGVHATSGVYGCSFNNMYKINEGFVQ</sequence>
<dbReference type="Gene3D" id="1.10.630.10">
    <property type="entry name" value="Cytochrome P450"/>
    <property type="match status" value="1"/>
</dbReference>
<dbReference type="GO" id="GO:0020037">
    <property type="term" value="F:heme binding"/>
    <property type="evidence" value="ECO:0007669"/>
    <property type="project" value="InterPro"/>
</dbReference>
<dbReference type="GO" id="GO:0046912">
    <property type="term" value="F:acyltransferase activity, acyl groups converted into alkyl on transfer"/>
    <property type="evidence" value="ECO:0007669"/>
    <property type="project" value="InterPro"/>
</dbReference>
<evidence type="ECO:0000256" key="3">
    <source>
        <dbReference type="ARBA" id="ARBA00022617"/>
    </source>
</evidence>
<evidence type="ECO:0000256" key="9">
    <source>
        <dbReference type="ARBA" id="ARBA00023033"/>
    </source>
</evidence>
<evidence type="ECO:0000256" key="10">
    <source>
        <dbReference type="ARBA" id="ARBA00023136"/>
    </source>
</evidence>
<keyword evidence="6" id="KW-1133">Transmembrane helix</keyword>
<keyword evidence="10" id="KW-0472">Membrane</keyword>
<keyword evidence="4" id="KW-0812">Transmembrane</keyword>
<dbReference type="InterPro" id="IPR036396">
    <property type="entry name" value="Cyt_P450_sf"/>
</dbReference>
<dbReference type="GO" id="GO:0016705">
    <property type="term" value="F:oxidoreductase activity, acting on paired donors, with incorporation or reduction of molecular oxygen"/>
    <property type="evidence" value="ECO:0007669"/>
    <property type="project" value="InterPro"/>
</dbReference>
<feature type="coiled-coil region" evidence="11">
    <location>
        <begin position="33"/>
        <end position="60"/>
    </location>
</feature>
<organism evidence="13 14">
    <name type="scientific">Heracleum sosnowskyi</name>
    <dbReference type="NCBI Taxonomy" id="360622"/>
    <lineage>
        <taxon>Eukaryota</taxon>
        <taxon>Viridiplantae</taxon>
        <taxon>Streptophyta</taxon>
        <taxon>Embryophyta</taxon>
        <taxon>Tracheophyta</taxon>
        <taxon>Spermatophyta</taxon>
        <taxon>Magnoliopsida</taxon>
        <taxon>eudicotyledons</taxon>
        <taxon>Gunneridae</taxon>
        <taxon>Pentapetalae</taxon>
        <taxon>asterids</taxon>
        <taxon>campanulids</taxon>
        <taxon>Apiales</taxon>
        <taxon>Apiaceae</taxon>
        <taxon>Apioideae</taxon>
        <taxon>apioid superclade</taxon>
        <taxon>Tordylieae</taxon>
        <taxon>Tordyliinae</taxon>
        <taxon>Heracleum</taxon>
    </lineage>
</organism>
<feature type="region of interest" description="Disordered" evidence="12">
    <location>
        <begin position="174"/>
        <end position="222"/>
    </location>
</feature>
<dbReference type="Gene3D" id="1.10.580.10">
    <property type="entry name" value="Citrate Synthase, domain 1"/>
    <property type="match status" value="1"/>
</dbReference>
<reference evidence="13" key="2">
    <citation type="submission" date="2023-05" db="EMBL/GenBank/DDBJ databases">
        <authorList>
            <person name="Schelkunov M.I."/>
        </authorList>
    </citation>
    <scope>NUCLEOTIDE SEQUENCE</scope>
    <source>
        <strain evidence="13">Hsosn_3</strain>
        <tissue evidence="13">Leaf</tissue>
    </source>
</reference>
<comment type="caution">
    <text evidence="13">The sequence shown here is derived from an EMBL/GenBank/DDBJ whole genome shotgun (WGS) entry which is preliminary data.</text>
</comment>
<evidence type="ECO:0000256" key="4">
    <source>
        <dbReference type="ARBA" id="ARBA00022692"/>
    </source>
</evidence>
<comment type="similarity">
    <text evidence="2">Belongs to the cytochrome P450 family.</text>
</comment>
<dbReference type="Proteomes" id="UP001237642">
    <property type="component" value="Unassembled WGS sequence"/>
</dbReference>
<keyword evidence="11" id="KW-0175">Coiled coil</keyword>
<dbReference type="InterPro" id="IPR036969">
    <property type="entry name" value="Citrate_synthase_sf"/>
</dbReference>
<dbReference type="InterPro" id="IPR001128">
    <property type="entry name" value="Cyt_P450"/>
</dbReference>
<evidence type="ECO:0000256" key="12">
    <source>
        <dbReference type="SAM" id="MobiDB-lite"/>
    </source>
</evidence>
<evidence type="ECO:0000256" key="8">
    <source>
        <dbReference type="ARBA" id="ARBA00023004"/>
    </source>
</evidence>
<evidence type="ECO:0000256" key="7">
    <source>
        <dbReference type="ARBA" id="ARBA00023002"/>
    </source>
</evidence>
<keyword evidence="9" id="KW-0503">Monooxygenase</keyword>
<feature type="compositionally biased region" description="Low complexity" evidence="12">
    <location>
        <begin position="194"/>
        <end position="213"/>
    </location>
</feature>
<dbReference type="GO" id="GO:0004497">
    <property type="term" value="F:monooxygenase activity"/>
    <property type="evidence" value="ECO:0007669"/>
    <property type="project" value="UniProtKB-KW"/>
</dbReference>
<dbReference type="SUPFAM" id="SSF48256">
    <property type="entry name" value="Citrate synthase"/>
    <property type="match status" value="1"/>
</dbReference>
<dbReference type="SUPFAM" id="SSF48264">
    <property type="entry name" value="Cytochrome P450"/>
    <property type="match status" value="1"/>
</dbReference>
<reference evidence="13" key="1">
    <citation type="submission" date="2023-02" db="EMBL/GenBank/DDBJ databases">
        <title>Genome of toxic invasive species Heracleum sosnowskyi carries increased number of genes despite the absence of recent whole-genome duplications.</title>
        <authorList>
            <person name="Schelkunov M."/>
            <person name="Shtratnikova V."/>
            <person name="Makarenko M."/>
            <person name="Klepikova A."/>
            <person name="Omelchenko D."/>
            <person name="Novikova G."/>
            <person name="Obukhova E."/>
            <person name="Bogdanov V."/>
            <person name="Penin A."/>
            <person name="Logacheva M."/>
        </authorList>
    </citation>
    <scope>NUCLEOTIDE SEQUENCE</scope>
    <source>
        <strain evidence="13">Hsosn_3</strain>
        <tissue evidence="13">Leaf</tissue>
    </source>
</reference>